<organism evidence="2 3">
    <name type="scientific">Salmonella enterica subsp. arizonae</name>
    <dbReference type="NCBI Taxonomy" id="59203"/>
    <lineage>
        <taxon>Bacteria</taxon>
        <taxon>Pseudomonadati</taxon>
        <taxon>Pseudomonadota</taxon>
        <taxon>Gammaproteobacteria</taxon>
        <taxon>Enterobacterales</taxon>
        <taxon>Enterobacteriaceae</taxon>
        <taxon>Salmonella</taxon>
    </lineage>
</organism>
<evidence type="ECO:0000256" key="1">
    <source>
        <dbReference type="SAM" id="Phobius"/>
    </source>
</evidence>
<sequence>MKADWMKAEVTSWIVILLCFLAWAVDIAIIYGGNVQ</sequence>
<name>A0A2X4T1P3_SALER</name>
<dbReference type="Proteomes" id="UP000248731">
    <property type="component" value="Chromosome 1"/>
</dbReference>
<keyword evidence="1" id="KW-0472">Membrane</keyword>
<reference evidence="2 3" key="1">
    <citation type="submission" date="2018-06" db="EMBL/GenBank/DDBJ databases">
        <authorList>
            <consortium name="Pathogen Informatics"/>
            <person name="Doyle S."/>
        </authorList>
    </citation>
    <scope>NUCLEOTIDE SEQUENCE [LARGE SCALE GENOMIC DNA]</scope>
    <source>
        <strain evidence="2 3">NCTC7307</strain>
    </source>
</reference>
<accession>A0A2X4T1P3</accession>
<gene>
    <name evidence="2" type="ORF">NCTC7307_00898</name>
</gene>
<keyword evidence="3" id="KW-1185">Reference proteome</keyword>
<evidence type="ECO:0000313" key="2">
    <source>
        <dbReference type="EMBL" id="SQI21046.1"/>
    </source>
</evidence>
<dbReference type="EMBL" id="LS483466">
    <property type="protein sequence ID" value="SQI21046.1"/>
    <property type="molecule type" value="Genomic_DNA"/>
</dbReference>
<protein>
    <submittedName>
        <fullName evidence="2">Uncharacterized protein</fullName>
    </submittedName>
</protein>
<evidence type="ECO:0000313" key="3">
    <source>
        <dbReference type="Proteomes" id="UP000248731"/>
    </source>
</evidence>
<keyword evidence="1" id="KW-0812">Transmembrane</keyword>
<proteinExistence type="predicted"/>
<keyword evidence="1" id="KW-1133">Transmembrane helix</keyword>
<dbReference type="AlphaFoldDB" id="A0A2X4T1P3"/>
<feature type="transmembrane region" description="Helical" evidence="1">
    <location>
        <begin position="12"/>
        <end position="33"/>
    </location>
</feature>